<proteinExistence type="predicted"/>
<reference evidence="1" key="2">
    <citation type="submission" date="2020-11" db="EMBL/GenBank/DDBJ databases">
        <authorList>
            <person name="McCartney M.A."/>
            <person name="Auch B."/>
            <person name="Kono T."/>
            <person name="Mallez S."/>
            <person name="Becker A."/>
            <person name="Gohl D.M."/>
            <person name="Silverstein K.A.T."/>
            <person name="Koren S."/>
            <person name="Bechman K.B."/>
            <person name="Herman A."/>
            <person name="Abrahante J.E."/>
            <person name="Garbe J."/>
        </authorList>
    </citation>
    <scope>NUCLEOTIDE SEQUENCE</scope>
    <source>
        <strain evidence="1">Duluth1</strain>
        <tissue evidence="1">Whole animal</tissue>
    </source>
</reference>
<organism evidence="1 2">
    <name type="scientific">Dreissena polymorpha</name>
    <name type="common">Zebra mussel</name>
    <name type="synonym">Mytilus polymorpha</name>
    <dbReference type="NCBI Taxonomy" id="45954"/>
    <lineage>
        <taxon>Eukaryota</taxon>
        <taxon>Metazoa</taxon>
        <taxon>Spiralia</taxon>
        <taxon>Lophotrochozoa</taxon>
        <taxon>Mollusca</taxon>
        <taxon>Bivalvia</taxon>
        <taxon>Autobranchia</taxon>
        <taxon>Heteroconchia</taxon>
        <taxon>Euheterodonta</taxon>
        <taxon>Imparidentia</taxon>
        <taxon>Neoheterodontei</taxon>
        <taxon>Myida</taxon>
        <taxon>Dreissenoidea</taxon>
        <taxon>Dreissenidae</taxon>
        <taxon>Dreissena</taxon>
    </lineage>
</organism>
<keyword evidence="2" id="KW-1185">Reference proteome</keyword>
<dbReference type="Proteomes" id="UP000828390">
    <property type="component" value="Unassembled WGS sequence"/>
</dbReference>
<evidence type="ECO:0000313" key="2">
    <source>
        <dbReference type="Proteomes" id="UP000828390"/>
    </source>
</evidence>
<reference evidence="1" key="1">
    <citation type="journal article" date="2019" name="bioRxiv">
        <title>The Genome of the Zebra Mussel, Dreissena polymorpha: A Resource for Invasive Species Research.</title>
        <authorList>
            <person name="McCartney M.A."/>
            <person name="Auch B."/>
            <person name="Kono T."/>
            <person name="Mallez S."/>
            <person name="Zhang Y."/>
            <person name="Obille A."/>
            <person name="Becker A."/>
            <person name="Abrahante J.E."/>
            <person name="Garbe J."/>
            <person name="Badalamenti J.P."/>
            <person name="Herman A."/>
            <person name="Mangelson H."/>
            <person name="Liachko I."/>
            <person name="Sullivan S."/>
            <person name="Sone E.D."/>
            <person name="Koren S."/>
            <person name="Silverstein K.A.T."/>
            <person name="Beckman K.B."/>
            <person name="Gohl D.M."/>
        </authorList>
    </citation>
    <scope>NUCLEOTIDE SEQUENCE</scope>
    <source>
        <strain evidence="1">Duluth1</strain>
        <tissue evidence="1">Whole animal</tissue>
    </source>
</reference>
<evidence type="ECO:0000313" key="1">
    <source>
        <dbReference type="EMBL" id="KAH3724453.1"/>
    </source>
</evidence>
<dbReference type="AlphaFoldDB" id="A0A9D4HP40"/>
<comment type="caution">
    <text evidence="1">The sequence shown here is derived from an EMBL/GenBank/DDBJ whole genome shotgun (WGS) entry which is preliminary data.</text>
</comment>
<accession>A0A9D4HP40</accession>
<protein>
    <submittedName>
        <fullName evidence="1">Uncharacterized protein</fullName>
    </submittedName>
</protein>
<name>A0A9D4HP40_DREPO</name>
<gene>
    <name evidence="1" type="ORF">DPMN_050270</name>
</gene>
<sequence length="148" mass="16146">MELHISAGLSGTTFYTHALKFSFPRATLKCTVLGSQSEGSLGFTGVYNVQSSAVRVKDQWGSQGFTNVQPSAVRVKDQWGSQGFTNVQSLAVRVKDQWGSQGFTNVQSSAVRVKDHWGLQGFTTVLGSQSEGSIRVHRGLMYSPRQSE</sequence>
<dbReference type="EMBL" id="JAIWYP010000012">
    <property type="protein sequence ID" value="KAH3724453.1"/>
    <property type="molecule type" value="Genomic_DNA"/>
</dbReference>